<proteinExistence type="predicted"/>
<protein>
    <submittedName>
        <fullName evidence="1">Uncharacterized protein</fullName>
    </submittedName>
</protein>
<dbReference type="Proteomes" id="UP001243623">
    <property type="component" value="Chromosome"/>
</dbReference>
<reference evidence="1" key="1">
    <citation type="submission" date="2023-03" db="EMBL/GenBank/DDBJ databases">
        <title>Selenobaculum gbiensis gen. nov. sp. nov., a new bacterium isolated from the gut microbiota of IBD patient.</title>
        <authorList>
            <person name="Yeo S."/>
            <person name="Park H."/>
            <person name="Huh C.S."/>
        </authorList>
    </citation>
    <scope>NUCLEOTIDE SEQUENCE</scope>
    <source>
        <strain evidence="1">ICN-92133</strain>
    </source>
</reference>
<organism evidence="1 2">
    <name type="scientific">Selenobaculum gibii</name>
    <dbReference type="NCBI Taxonomy" id="3054208"/>
    <lineage>
        <taxon>Bacteria</taxon>
        <taxon>Bacillati</taxon>
        <taxon>Bacillota</taxon>
        <taxon>Negativicutes</taxon>
        <taxon>Selenomonadales</taxon>
        <taxon>Selenomonadaceae</taxon>
        <taxon>Selenobaculum</taxon>
    </lineage>
</organism>
<dbReference type="KEGG" id="sgbi:P3F81_06185"/>
<accession>A0A9Y2ALC0</accession>
<dbReference type="RefSeq" id="WP_147668670.1">
    <property type="nucleotide sequence ID" value="NZ_CP120678.1"/>
</dbReference>
<sequence>MLAHAKTKIDPAQYLRDNAPMFQRQMYVNQGGMKQPLNTDVNPDEKVQVVDITNVGECLL</sequence>
<keyword evidence="2" id="KW-1185">Reference proteome</keyword>
<dbReference type="EMBL" id="CP120678">
    <property type="protein sequence ID" value="WIW71880.1"/>
    <property type="molecule type" value="Genomic_DNA"/>
</dbReference>
<gene>
    <name evidence="1" type="ORF">P3F81_06185</name>
</gene>
<evidence type="ECO:0000313" key="2">
    <source>
        <dbReference type="Proteomes" id="UP001243623"/>
    </source>
</evidence>
<name>A0A9Y2ALC0_9FIRM</name>
<dbReference type="AlphaFoldDB" id="A0A9Y2ALC0"/>
<evidence type="ECO:0000313" key="1">
    <source>
        <dbReference type="EMBL" id="WIW71880.1"/>
    </source>
</evidence>